<evidence type="ECO:0000313" key="1">
    <source>
        <dbReference type="EMBL" id="NMF94569.1"/>
    </source>
</evidence>
<sequence length="420" mass="45369">MSKRPLPFTHPLNLAKWFAFALFAALAAWRIVTLNLADHYADAGETVAATEMPGVEHPIALTRDARQLLDADPQRAVALLQRAVRADPTYGLSYALLGALWEKAGDARRARSAIDAAAAFAPAKVDVRLIAAGFELGRNDLAAALRHSSVALTRRGSLRAATFPELLRIADEPANRAAFSALLTEPVAWWPAFVGFAANKGERLETVMALYALSEASAANSLQGPGLAAVLRRLQREGLWLDARLAWMNALPVEQLEGMGNVFNGGFEQPLSGVGFDWVSAKAGHVLVEPLPTSGATGAAALNVVFRGPRVRYRHLSQHLMLEPGSYALRGRVRPDGLEAEPGLAWAVSCVGARERQIGVTEHFSGRSAWRKFETTFTVPATDCAAQVLRLQLGGRVALDFDASGPIWFDDIVIERLDAR</sequence>
<accession>A0ABX1N5K7</accession>
<dbReference type="Proteomes" id="UP000601990">
    <property type="component" value="Unassembled WGS sequence"/>
</dbReference>
<name>A0ABX1N5K7_9RHOO</name>
<dbReference type="Gene3D" id="2.60.120.260">
    <property type="entry name" value="Galactose-binding domain-like"/>
    <property type="match status" value="1"/>
</dbReference>
<comment type="caution">
    <text evidence="1">The sequence shown here is derived from an EMBL/GenBank/DDBJ whole genome shotgun (WGS) entry which is preliminary data.</text>
</comment>
<dbReference type="InterPro" id="IPR011990">
    <property type="entry name" value="TPR-like_helical_dom_sf"/>
</dbReference>
<evidence type="ECO:0008006" key="3">
    <source>
        <dbReference type="Google" id="ProtNLM"/>
    </source>
</evidence>
<keyword evidence="2" id="KW-1185">Reference proteome</keyword>
<dbReference type="RefSeq" id="WP_169199791.1">
    <property type="nucleotide sequence ID" value="NZ_WTVH02000010.1"/>
</dbReference>
<protein>
    <recommendedName>
        <fullName evidence="3">CBM-cenC domain-containing protein</fullName>
    </recommendedName>
</protein>
<dbReference type="EMBL" id="WTVH01000032">
    <property type="protein sequence ID" value="NMF94569.1"/>
    <property type="molecule type" value="Genomic_DNA"/>
</dbReference>
<organism evidence="1 2">
    <name type="scientific">Aromatoleum buckelii</name>
    <dbReference type="NCBI Taxonomy" id="200254"/>
    <lineage>
        <taxon>Bacteria</taxon>
        <taxon>Pseudomonadati</taxon>
        <taxon>Pseudomonadota</taxon>
        <taxon>Betaproteobacteria</taxon>
        <taxon>Rhodocyclales</taxon>
        <taxon>Rhodocyclaceae</taxon>
        <taxon>Aromatoleum</taxon>
    </lineage>
</organism>
<gene>
    <name evidence="1" type="ORF">GO608_14670</name>
</gene>
<reference evidence="1" key="1">
    <citation type="submission" date="2019-12" db="EMBL/GenBank/DDBJ databases">
        <title>Comparative genomics gives insights into the taxonomy of the Azoarcus-Aromatoleum group and reveals separate origins of nif in the plant-associated Azoarcus and non-plant-associated Aromatoleum sub-groups.</title>
        <authorList>
            <person name="Lafos M."/>
            <person name="Maluk M."/>
            <person name="Batista M."/>
            <person name="Junghare M."/>
            <person name="Carmona M."/>
            <person name="Faoro H."/>
            <person name="Cruz L.M."/>
            <person name="Battistoni F."/>
            <person name="De Souza E."/>
            <person name="Pedrosa F."/>
            <person name="Chen W.-M."/>
            <person name="Poole P.S."/>
            <person name="Dixon R.A."/>
            <person name="James E.K."/>
        </authorList>
    </citation>
    <scope>NUCLEOTIDE SEQUENCE</scope>
    <source>
        <strain evidence="1">U120</strain>
    </source>
</reference>
<proteinExistence type="predicted"/>
<dbReference type="SUPFAM" id="SSF48452">
    <property type="entry name" value="TPR-like"/>
    <property type="match status" value="1"/>
</dbReference>
<dbReference type="Gene3D" id="1.25.40.10">
    <property type="entry name" value="Tetratricopeptide repeat domain"/>
    <property type="match status" value="1"/>
</dbReference>
<evidence type="ECO:0000313" key="2">
    <source>
        <dbReference type="Proteomes" id="UP000601990"/>
    </source>
</evidence>